<keyword evidence="1" id="KW-1133">Transmembrane helix</keyword>
<dbReference type="InterPro" id="IPR012373">
    <property type="entry name" value="Ferrdict_sens_TM"/>
</dbReference>
<dbReference type="Gene3D" id="2.60.120.1440">
    <property type="match status" value="1"/>
</dbReference>
<gene>
    <name evidence="2" type="ORF">Poly59_10390</name>
</gene>
<dbReference type="PANTHER" id="PTHR30273">
    <property type="entry name" value="PERIPLASMIC SIGNAL SENSOR AND SIGMA FACTOR ACTIVATOR FECR-RELATED"/>
    <property type="match status" value="1"/>
</dbReference>
<keyword evidence="1" id="KW-0812">Transmembrane</keyword>
<dbReference type="Pfam" id="PF13385">
    <property type="entry name" value="Laminin_G_3"/>
    <property type="match status" value="1"/>
</dbReference>
<proteinExistence type="predicted"/>
<dbReference type="AlphaFoldDB" id="A0A5C6FC02"/>
<feature type="transmembrane region" description="Helical" evidence="1">
    <location>
        <begin position="101"/>
        <end position="120"/>
    </location>
</feature>
<evidence type="ECO:0000313" key="3">
    <source>
        <dbReference type="Proteomes" id="UP000317977"/>
    </source>
</evidence>
<dbReference type="GO" id="GO:0016989">
    <property type="term" value="F:sigma factor antagonist activity"/>
    <property type="evidence" value="ECO:0007669"/>
    <property type="project" value="TreeGrafter"/>
</dbReference>
<dbReference type="PANTHER" id="PTHR30273:SF2">
    <property type="entry name" value="PROTEIN FECR"/>
    <property type="match status" value="1"/>
</dbReference>
<dbReference type="EMBL" id="SJPX01000001">
    <property type="protein sequence ID" value="TWU58130.1"/>
    <property type="molecule type" value="Genomic_DNA"/>
</dbReference>
<protein>
    <submittedName>
        <fullName evidence="2">FecR protein</fullName>
    </submittedName>
</protein>
<comment type="caution">
    <text evidence="2">The sequence shown here is derived from an EMBL/GenBank/DDBJ whole genome shotgun (WGS) entry which is preliminary data.</text>
</comment>
<dbReference type="Gene3D" id="2.60.120.200">
    <property type="match status" value="1"/>
</dbReference>
<keyword evidence="3" id="KW-1185">Reference proteome</keyword>
<dbReference type="Proteomes" id="UP000317977">
    <property type="component" value="Unassembled WGS sequence"/>
</dbReference>
<dbReference type="RefSeq" id="WP_146532912.1">
    <property type="nucleotide sequence ID" value="NZ_SJPX01000001.1"/>
</dbReference>
<reference evidence="2 3" key="1">
    <citation type="submission" date="2019-02" db="EMBL/GenBank/DDBJ databases">
        <title>Deep-cultivation of Planctomycetes and their phenomic and genomic characterization uncovers novel biology.</title>
        <authorList>
            <person name="Wiegand S."/>
            <person name="Jogler M."/>
            <person name="Boedeker C."/>
            <person name="Pinto D."/>
            <person name="Vollmers J."/>
            <person name="Rivas-Marin E."/>
            <person name="Kohn T."/>
            <person name="Peeters S.H."/>
            <person name="Heuer A."/>
            <person name="Rast P."/>
            <person name="Oberbeckmann S."/>
            <person name="Bunk B."/>
            <person name="Jeske O."/>
            <person name="Meyerdierks A."/>
            <person name="Storesund J.E."/>
            <person name="Kallscheuer N."/>
            <person name="Luecker S."/>
            <person name="Lage O.M."/>
            <person name="Pohl T."/>
            <person name="Merkel B.J."/>
            <person name="Hornburger P."/>
            <person name="Mueller R.-W."/>
            <person name="Bruemmer F."/>
            <person name="Labrenz M."/>
            <person name="Spormann A.M."/>
            <person name="Op Den Camp H."/>
            <person name="Overmann J."/>
            <person name="Amann R."/>
            <person name="Jetten M.S.M."/>
            <person name="Mascher T."/>
            <person name="Medema M.H."/>
            <person name="Devos D.P."/>
            <person name="Kaster A.-K."/>
            <person name="Ovreas L."/>
            <person name="Rohde M."/>
            <person name="Galperin M.Y."/>
            <person name="Jogler C."/>
        </authorList>
    </citation>
    <scope>NUCLEOTIDE SEQUENCE [LARGE SCALE GENOMIC DNA]</scope>
    <source>
        <strain evidence="2 3">Poly59</strain>
    </source>
</reference>
<evidence type="ECO:0000313" key="2">
    <source>
        <dbReference type="EMBL" id="TWU58130.1"/>
    </source>
</evidence>
<sequence length="560" mass="62312">MTDSNLAESLKELEKLLIEAEDGQIDEVGYERIRELMKSSPIVRDHFVKWRMMSAAMHLEGSSGAGFGSGFSTSAPAVDHSFSVSDRSDRRKLDVTGKWRMLLAIAATGLIMLMAGQWLARWSDVARVQPPVMGDDPGADVEATSEGIALVTRLVAAKWNQSTDKFAVGDALSPGRLRIDSGFAQIEFFCGATVVLEGPAELEMQSSTMARFRSGRLRAQVPPAARGFQILVDDLKVVDLGTEFGISLSPDSADVQVFDGEVELHSPSEDKMRLLAGERMTRSIDGVVDRSPSTPEQFVDIERLDAQAEGQAEFRRNRWQKFSESLRRDDRVIAYYAMDDDQVWNRKLQSSVLPANPDLDGAIVGAARVDGRWPGKSAIEFKRPGDRVRVDIPGEFGSLTMAVWVKIDSLDRSYNSLFLTDNYERGRPHWQILDTGQLFFSVRVSDDRVKTEHREVTSPPFWKPSMSGQWLHLATTHDVKARTTTHYLNGELLSREVVSENQVVTPTRIGKASIGNWSSPTKPDAKFAIRNLNGSIDEFILCADALSDDEIRQIYENGKP</sequence>
<organism evidence="2 3">
    <name type="scientific">Rubripirellula reticaptiva</name>
    <dbReference type="NCBI Taxonomy" id="2528013"/>
    <lineage>
        <taxon>Bacteria</taxon>
        <taxon>Pseudomonadati</taxon>
        <taxon>Planctomycetota</taxon>
        <taxon>Planctomycetia</taxon>
        <taxon>Pirellulales</taxon>
        <taxon>Pirellulaceae</taxon>
        <taxon>Rubripirellula</taxon>
    </lineage>
</organism>
<keyword evidence="1" id="KW-0472">Membrane</keyword>
<evidence type="ECO:0000256" key="1">
    <source>
        <dbReference type="SAM" id="Phobius"/>
    </source>
</evidence>
<dbReference type="SUPFAM" id="SSF49899">
    <property type="entry name" value="Concanavalin A-like lectins/glucanases"/>
    <property type="match status" value="1"/>
</dbReference>
<dbReference type="OrthoDB" id="258532at2"/>
<dbReference type="InterPro" id="IPR013320">
    <property type="entry name" value="ConA-like_dom_sf"/>
</dbReference>
<name>A0A5C6FC02_9BACT</name>
<accession>A0A5C6FC02</accession>